<dbReference type="Proteomes" id="UP001364617">
    <property type="component" value="Unassembled WGS sequence"/>
</dbReference>
<gene>
    <name evidence="2" type="ORF">R3I93_004481</name>
</gene>
<sequence length="69" mass="8285">MGPKKNMQTEEVNDIKKSLDFLTEEMITVKTQQSRLLELLEEVKQLRLQNIEKDKRIVELERRVDDLEQ</sequence>
<evidence type="ECO:0000256" key="1">
    <source>
        <dbReference type="SAM" id="Coils"/>
    </source>
</evidence>
<protein>
    <submittedName>
        <fullName evidence="2">Uncharacterized protein</fullName>
    </submittedName>
</protein>
<proteinExistence type="predicted"/>
<evidence type="ECO:0000313" key="3">
    <source>
        <dbReference type="Proteomes" id="UP001364617"/>
    </source>
</evidence>
<keyword evidence="1" id="KW-0175">Coiled coil</keyword>
<dbReference type="EMBL" id="JAYKXH010000004">
    <property type="protein sequence ID" value="KAK7172185.1"/>
    <property type="molecule type" value="Genomic_DNA"/>
</dbReference>
<evidence type="ECO:0000313" key="2">
    <source>
        <dbReference type="EMBL" id="KAK7172185.1"/>
    </source>
</evidence>
<organism evidence="2 3">
    <name type="scientific">Phoxinus phoxinus</name>
    <name type="common">Eurasian minnow</name>
    <dbReference type="NCBI Taxonomy" id="58324"/>
    <lineage>
        <taxon>Eukaryota</taxon>
        <taxon>Metazoa</taxon>
        <taxon>Chordata</taxon>
        <taxon>Craniata</taxon>
        <taxon>Vertebrata</taxon>
        <taxon>Euteleostomi</taxon>
        <taxon>Actinopterygii</taxon>
        <taxon>Neopterygii</taxon>
        <taxon>Teleostei</taxon>
        <taxon>Ostariophysi</taxon>
        <taxon>Cypriniformes</taxon>
        <taxon>Leuciscidae</taxon>
        <taxon>Phoxininae</taxon>
        <taxon>Phoxinus</taxon>
    </lineage>
</organism>
<feature type="coiled-coil region" evidence="1">
    <location>
        <begin position="5"/>
        <end position="63"/>
    </location>
</feature>
<name>A0AAN9DJ08_9TELE</name>
<reference evidence="2 3" key="1">
    <citation type="submission" date="2024-02" db="EMBL/GenBank/DDBJ databases">
        <title>Chromosome-level genome assembly of the Eurasian Minnow (Phoxinus phoxinus).</title>
        <authorList>
            <person name="Oriowo T.O."/>
            <person name="Martin S."/>
            <person name="Stange M."/>
            <person name="Chrysostomakis Y."/>
            <person name="Brown T."/>
            <person name="Winkler S."/>
            <person name="Kukowka S."/>
            <person name="Myers E.W."/>
            <person name="Bohne A."/>
        </authorList>
    </citation>
    <scope>NUCLEOTIDE SEQUENCE [LARGE SCALE GENOMIC DNA]</scope>
    <source>
        <strain evidence="2">ZFMK-TIS-60720</strain>
        <tissue evidence="2">Whole Organism</tissue>
    </source>
</reference>
<dbReference type="AlphaFoldDB" id="A0AAN9DJ08"/>
<accession>A0AAN9DJ08</accession>
<comment type="caution">
    <text evidence="2">The sequence shown here is derived from an EMBL/GenBank/DDBJ whole genome shotgun (WGS) entry which is preliminary data.</text>
</comment>
<keyword evidence="3" id="KW-1185">Reference proteome</keyword>